<evidence type="ECO:0000256" key="6">
    <source>
        <dbReference type="ARBA" id="ARBA00022827"/>
    </source>
</evidence>
<dbReference type="GO" id="GO:0016712">
    <property type="term" value="F:oxidoreductase activity, acting on paired donors, with incorporation or reduction of molecular oxygen, reduced flavin or flavoprotein as one donor, and incorporation of one atom of oxygen"/>
    <property type="evidence" value="ECO:0007669"/>
    <property type="project" value="UniProtKB-UniRule"/>
</dbReference>
<comment type="subcellular location">
    <subcellularLocation>
        <location evidence="11">Mitochondrion inner membrane</location>
        <topology evidence="11">Peripheral membrane protein</topology>
        <orientation evidence="11">Matrix side</orientation>
    </subcellularLocation>
</comment>
<keyword evidence="10 11" id="KW-0472">Membrane</keyword>
<dbReference type="GO" id="GO:0031314">
    <property type="term" value="C:extrinsic component of mitochondrial inner membrane"/>
    <property type="evidence" value="ECO:0007669"/>
    <property type="project" value="UniProtKB-UniRule"/>
</dbReference>
<dbReference type="AlphaFoldDB" id="A0AAW1D0N5"/>
<dbReference type="InterPro" id="IPR051205">
    <property type="entry name" value="UbiH/COQ6_monooxygenase"/>
</dbReference>
<proteinExistence type="inferred from homology"/>
<comment type="subunit">
    <text evidence="11">Component of a multi-subunit COQ enzyme complex.</text>
</comment>
<organism evidence="13 14">
    <name type="scientific">Rhynocoris fuscipes</name>
    <dbReference type="NCBI Taxonomy" id="488301"/>
    <lineage>
        <taxon>Eukaryota</taxon>
        <taxon>Metazoa</taxon>
        <taxon>Ecdysozoa</taxon>
        <taxon>Arthropoda</taxon>
        <taxon>Hexapoda</taxon>
        <taxon>Insecta</taxon>
        <taxon>Pterygota</taxon>
        <taxon>Neoptera</taxon>
        <taxon>Paraneoptera</taxon>
        <taxon>Hemiptera</taxon>
        <taxon>Heteroptera</taxon>
        <taxon>Panheteroptera</taxon>
        <taxon>Cimicomorpha</taxon>
        <taxon>Reduviidae</taxon>
        <taxon>Harpactorinae</taxon>
        <taxon>Harpactorini</taxon>
        <taxon>Rhynocoris</taxon>
    </lineage>
</organism>
<accession>A0AAW1D0N5</accession>
<dbReference type="PROSITE" id="PS01304">
    <property type="entry name" value="UBIH"/>
    <property type="match status" value="1"/>
</dbReference>
<dbReference type="SUPFAM" id="SSF51905">
    <property type="entry name" value="FAD/NAD(P)-binding domain"/>
    <property type="match status" value="1"/>
</dbReference>
<evidence type="ECO:0000259" key="12">
    <source>
        <dbReference type="Pfam" id="PF01494"/>
    </source>
</evidence>
<dbReference type="Pfam" id="PF01494">
    <property type="entry name" value="FAD_binding_3"/>
    <property type="match status" value="2"/>
</dbReference>
<evidence type="ECO:0000256" key="7">
    <source>
        <dbReference type="ARBA" id="ARBA00023002"/>
    </source>
</evidence>
<feature type="domain" description="FAD-binding" evidence="12">
    <location>
        <begin position="21"/>
        <end position="280"/>
    </location>
</feature>
<keyword evidence="7 11" id="KW-0560">Oxidoreductase</keyword>
<reference evidence="13 14" key="1">
    <citation type="submission" date="2022-12" db="EMBL/GenBank/DDBJ databases">
        <title>Chromosome-level genome assembly of true bugs.</title>
        <authorList>
            <person name="Ma L."/>
            <person name="Li H."/>
        </authorList>
    </citation>
    <scope>NUCLEOTIDE SEQUENCE [LARGE SCALE GENOMIC DNA]</scope>
    <source>
        <strain evidence="13">Lab_2022b</strain>
    </source>
</reference>
<comment type="cofactor">
    <cofactor evidence="1 11">
        <name>FAD</name>
        <dbReference type="ChEBI" id="CHEBI:57692"/>
    </cofactor>
</comment>
<dbReference type="InterPro" id="IPR036188">
    <property type="entry name" value="FAD/NAD-bd_sf"/>
</dbReference>
<keyword evidence="4 11" id="KW-0831">Ubiquinone biosynthesis</keyword>
<evidence type="ECO:0000256" key="10">
    <source>
        <dbReference type="ARBA" id="ARBA00023136"/>
    </source>
</evidence>
<dbReference type="EC" id="1.14.15.46" evidence="11"/>
<evidence type="ECO:0000256" key="3">
    <source>
        <dbReference type="ARBA" id="ARBA00022630"/>
    </source>
</evidence>
<comment type="pathway">
    <text evidence="11">Cofactor biosynthesis; ubiquinone biosynthesis.</text>
</comment>
<gene>
    <name evidence="11" type="primary">coq6</name>
    <name evidence="13" type="ORF">O3M35_011414</name>
</gene>
<comment type="catalytic activity">
    <reaction evidence="11">
        <text>a 4-hydroxy-3-(all-trans-polyprenyl)benzoate + 2 reduced [2Fe-2S]-[ferredoxin] + O2 + 2 H(+) = a 3,4-dihydroxy-5-(all-trans-polyprenyl)benzoate + 2 oxidized [2Fe-2S]-[ferredoxin] + H2O</text>
        <dbReference type="Rhea" id="RHEA:81195"/>
        <dbReference type="Rhea" id="RHEA-COMP:9514"/>
        <dbReference type="Rhea" id="RHEA-COMP:10000"/>
        <dbReference type="Rhea" id="RHEA-COMP:10001"/>
        <dbReference type="Rhea" id="RHEA-COMP:10930"/>
        <dbReference type="ChEBI" id="CHEBI:15377"/>
        <dbReference type="ChEBI" id="CHEBI:15378"/>
        <dbReference type="ChEBI" id="CHEBI:15379"/>
        <dbReference type="ChEBI" id="CHEBI:33737"/>
        <dbReference type="ChEBI" id="CHEBI:33738"/>
        <dbReference type="ChEBI" id="CHEBI:64694"/>
        <dbReference type="ChEBI" id="CHEBI:78396"/>
        <dbReference type="EC" id="1.14.15.45"/>
    </reaction>
</comment>
<dbReference type="PRINTS" id="PR00420">
    <property type="entry name" value="RNGMNOXGNASE"/>
</dbReference>
<dbReference type="GO" id="GO:0071949">
    <property type="term" value="F:FAD binding"/>
    <property type="evidence" value="ECO:0007669"/>
    <property type="project" value="InterPro"/>
</dbReference>
<dbReference type="PANTHER" id="PTHR43876:SF7">
    <property type="entry name" value="UBIQUINONE BIOSYNTHESIS MONOOXYGENASE COQ6, MITOCHONDRIAL"/>
    <property type="match status" value="1"/>
</dbReference>
<evidence type="ECO:0000313" key="13">
    <source>
        <dbReference type="EMBL" id="KAK9502698.1"/>
    </source>
</evidence>
<evidence type="ECO:0000313" key="14">
    <source>
        <dbReference type="Proteomes" id="UP001461498"/>
    </source>
</evidence>
<comment type="similarity">
    <text evidence="2 11">Belongs to the UbiH/COQ6 family.</text>
</comment>
<keyword evidence="9 11" id="KW-0496">Mitochondrion</keyword>
<keyword evidence="14" id="KW-1185">Reference proteome</keyword>
<dbReference type="Proteomes" id="UP001461498">
    <property type="component" value="Unassembled WGS sequence"/>
</dbReference>
<dbReference type="InterPro" id="IPR002938">
    <property type="entry name" value="FAD-bd"/>
</dbReference>
<dbReference type="GO" id="GO:0120538">
    <property type="term" value="F:2-methoxy-6-polyprenolphenol 4-hydroxylase activity"/>
    <property type="evidence" value="ECO:0007669"/>
    <property type="project" value="UniProtKB-EC"/>
</dbReference>
<dbReference type="EMBL" id="JAPXFL010000008">
    <property type="protein sequence ID" value="KAK9502698.1"/>
    <property type="molecule type" value="Genomic_DNA"/>
</dbReference>
<keyword evidence="3 11" id="KW-0285">Flavoprotein</keyword>
<dbReference type="InterPro" id="IPR000689">
    <property type="entry name" value="UbQ_mOase_COQ6"/>
</dbReference>
<dbReference type="InterPro" id="IPR010971">
    <property type="entry name" value="UbiH/COQ6"/>
</dbReference>
<evidence type="ECO:0000256" key="4">
    <source>
        <dbReference type="ARBA" id="ARBA00022688"/>
    </source>
</evidence>
<protein>
    <recommendedName>
        <fullName evidence="11">Ubiquinone biosynthesis monooxygenase COQ6, mitochondrial</fullName>
        <ecNumber evidence="11">1.14.15.45</ecNumber>
    </recommendedName>
    <alternativeName>
        <fullName evidence="11">2-methoxy-6-polyprenolphenol 4-hydroxylase</fullName>
        <ecNumber evidence="11">1.14.15.46</ecNumber>
    </alternativeName>
</protein>
<evidence type="ECO:0000256" key="11">
    <source>
        <dbReference type="HAMAP-Rule" id="MF_03193"/>
    </source>
</evidence>
<dbReference type="EC" id="1.14.15.45" evidence="11"/>
<keyword evidence="8 11" id="KW-0503">Monooxygenase</keyword>
<comment type="catalytic activity">
    <reaction evidence="11">
        <text>a 2-methoxy-6-(all-trans-polyprenyl)phenol + 2 reduced [2Fe-2S]-[ferredoxin] + O2 + 2 H(+) = a 2-methoxy-6-(all-trans-polyprenyl)benzene-1,4-diol + 2 oxidized [2Fe-2S]-[ferredoxin] + H2O</text>
        <dbReference type="Rhea" id="RHEA:81183"/>
        <dbReference type="Rhea" id="RHEA-COMP:9551"/>
        <dbReference type="Rhea" id="RHEA-COMP:10000"/>
        <dbReference type="Rhea" id="RHEA-COMP:10001"/>
        <dbReference type="Rhea" id="RHEA-COMP:10858"/>
        <dbReference type="ChEBI" id="CHEBI:15377"/>
        <dbReference type="ChEBI" id="CHEBI:15378"/>
        <dbReference type="ChEBI" id="CHEBI:15379"/>
        <dbReference type="ChEBI" id="CHEBI:33737"/>
        <dbReference type="ChEBI" id="CHEBI:33738"/>
        <dbReference type="ChEBI" id="CHEBI:62731"/>
        <dbReference type="ChEBI" id="CHEBI:84166"/>
        <dbReference type="EC" id="1.14.15.46"/>
    </reaction>
</comment>
<comment type="caution">
    <text evidence="13">The sequence shown here is derived from an EMBL/GenBank/DDBJ whole genome shotgun (WGS) entry which is preliminary data.</text>
</comment>
<keyword evidence="5 11" id="KW-0999">Mitochondrion inner membrane</keyword>
<dbReference type="HAMAP" id="MF_03193">
    <property type="entry name" value="COQ6_monooxygenase"/>
    <property type="match status" value="1"/>
</dbReference>
<dbReference type="InterPro" id="IPR018168">
    <property type="entry name" value="Ubi_Hdrlase_CS"/>
</dbReference>
<keyword evidence="6 11" id="KW-0274">FAD</keyword>
<evidence type="ECO:0000256" key="8">
    <source>
        <dbReference type="ARBA" id="ARBA00023033"/>
    </source>
</evidence>
<sequence>MFFHLIKRFNSSTSSSFSDFIICGGGLIGTTVASTLAKQPCFSDKTVTLIEANPEQTSTLPQTYSNRVSAISSFSKNLFERLGIWKRVRRFKTVDKLKILGVYSDNALELDNKGDVVAYIVENNELVQAVYEELRTLNNVKIIHGKNIANINCLNSPKVILEDGSSLNCQLLIGSDGTNSKVRKAMGVEYLSWSYEQMGVVATLNVVPSGLNLVNSVAWQKFLPDGPVALLPLSNDMSSLVWSTTKEKAQNLLSIPKDNFIDALNSSLETKLKPNQLTDVANKGVDKLMKSLGLMPSLITSEIPPIVSDIVEGSRAAFPLGFGHSVHYVCPNIVLIGDAAHRVHPLAGQGVNLGFKDITILEQVLTDGYKNGRDLGDINDLRKYETLCQQNNVPVMAFIELIHRVYTSEFPPFQTLGDISLKLANTIGLFKDQINKGALFLRS</sequence>
<dbReference type="NCBIfam" id="TIGR01988">
    <property type="entry name" value="Ubi-OHases"/>
    <property type="match status" value="1"/>
</dbReference>
<evidence type="ECO:0000256" key="9">
    <source>
        <dbReference type="ARBA" id="ARBA00023128"/>
    </source>
</evidence>
<evidence type="ECO:0000256" key="1">
    <source>
        <dbReference type="ARBA" id="ARBA00001974"/>
    </source>
</evidence>
<dbReference type="GO" id="GO:0106364">
    <property type="term" value="F:4-hydroxy-3-all-trans-polyprenylbenzoate oxygenase activity"/>
    <property type="evidence" value="ECO:0007669"/>
    <property type="project" value="UniProtKB-EC"/>
</dbReference>
<evidence type="ECO:0000256" key="5">
    <source>
        <dbReference type="ARBA" id="ARBA00022792"/>
    </source>
</evidence>
<comment type="function">
    <text evidence="11">FAD-dependent monooxygenase required for two non-consecutive steps during ubiquinone biosynthesis. Required for the C5-ring hydroxylation during ubiquinone biosynthesis by catalyzing the hydroxylation of 4-hydroxy-3-(all-trans-polyprenyl)benzoic acid to 3,4-dihydroxy-5-(all-trans-polyprenyl)benzoic acid. Also acts downstream of coq4, for the C1-hydroxylation during ubiquinone biosynthesis by catalyzing the hydroxylation of 2-methoxy-6-(all-trans-polyprenyl)phenol to 2-methoxy-6-(all-trans-polyprenyl)benzene-1,4-diol. The electrons required for the hydroxylation reaction are funneled indirectly to coq6 from NADPH via a ferredoxin/ferredoxin reductase system.</text>
</comment>
<evidence type="ECO:0000256" key="2">
    <source>
        <dbReference type="ARBA" id="ARBA00005349"/>
    </source>
</evidence>
<name>A0AAW1D0N5_9HEMI</name>
<dbReference type="Gene3D" id="3.50.50.60">
    <property type="entry name" value="FAD/NAD(P)-binding domain"/>
    <property type="match status" value="2"/>
</dbReference>
<feature type="domain" description="FAD-binding" evidence="12">
    <location>
        <begin position="332"/>
        <end position="370"/>
    </location>
</feature>
<dbReference type="PANTHER" id="PTHR43876">
    <property type="entry name" value="UBIQUINONE BIOSYNTHESIS MONOOXYGENASE COQ6, MITOCHONDRIAL"/>
    <property type="match status" value="1"/>
</dbReference>